<dbReference type="InterPro" id="IPR029044">
    <property type="entry name" value="Nucleotide-diphossugar_trans"/>
</dbReference>
<keyword evidence="4" id="KW-0328">Glycosyltransferase</keyword>
<reference evidence="13" key="1">
    <citation type="submission" date="2016-10" db="EMBL/GenBank/DDBJ databases">
        <authorList>
            <person name="Varghese N."/>
            <person name="Submissions S."/>
        </authorList>
    </citation>
    <scope>NUCLEOTIDE SEQUENCE [LARGE SCALE GENOMIC DNA]</scope>
    <source>
        <strain evidence="13">DSM 45843</strain>
    </source>
</reference>
<keyword evidence="13" id="KW-1185">Reference proteome</keyword>
<comment type="similarity">
    <text evidence="3">Belongs to the glycosyltransferase 2 family.</text>
</comment>
<comment type="catalytic activity">
    <reaction evidence="9">
        <text>(2R)-3-phosphoglycerate + UDP-alpha-D-glucose = (2R)-2-O-(alpha-D-glucopyranosyl)-3-phospho-glycerate + UDP + H(+)</text>
        <dbReference type="Rhea" id="RHEA:31319"/>
        <dbReference type="ChEBI" id="CHEBI:15378"/>
        <dbReference type="ChEBI" id="CHEBI:58223"/>
        <dbReference type="ChEBI" id="CHEBI:58272"/>
        <dbReference type="ChEBI" id="CHEBI:58885"/>
        <dbReference type="ChEBI" id="CHEBI:62600"/>
        <dbReference type="EC" id="2.4.1.266"/>
    </reaction>
    <physiologicalReaction direction="left-to-right" evidence="9">
        <dbReference type="Rhea" id="RHEA:31320"/>
    </physiologicalReaction>
</comment>
<dbReference type="PANTHER" id="PTHR48090:SF10">
    <property type="entry name" value="GLUCOSYL-3-PHOSPHOGLYCERATE SYNTHASE"/>
    <property type="match status" value="1"/>
</dbReference>
<evidence type="ECO:0000256" key="1">
    <source>
        <dbReference type="ARBA" id="ARBA00001936"/>
    </source>
</evidence>
<name>A0A1H0P1W5_9ACTN</name>
<evidence type="ECO:0000256" key="4">
    <source>
        <dbReference type="ARBA" id="ARBA00022676"/>
    </source>
</evidence>
<dbReference type="GO" id="GO:0016757">
    <property type="term" value="F:glycosyltransferase activity"/>
    <property type="evidence" value="ECO:0007669"/>
    <property type="project" value="UniProtKB-KW"/>
</dbReference>
<dbReference type="PANTHER" id="PTHR48090">
    <property type="entry name" value="UNDECAPRENYL-PHOSPHATE 4-DEOXY-4-FORMAMIDO-L-ARABINOSE TRANSFERASE-RELATED"/>
    <property type="match status" value="1"/>
</dbReference>
<accession>A0A1H0P1W5</accession>
<evidence type="ECO:0000256" key="6">
    <source>
        <dbReference type="ARBA" id="ARBA00022842"/>
    </source>
</evidence>
<proteinExistence type="inferred from homology"/>
<evidence type="ECO:0000259" key="11">
    <source>
        <dbReference type="Pfam" id="PF00535"/>
    </source>
</evidence>
<comment type="cofactor">
    <cofactor evidence="2">
        <name>Mg(2+)</name>
        <dbReference type="ChEBI" id="CHEBI:18420"/>
    </cofactor>
</comment>
<dbReference type="STRING" id="1052260.SAMN05660199_02934"/>
<dbReference type="EMBL" id="FNIR01000009">
    <property type="protein sequence ID" value="SDO98695.1"/>
    <property type="molecule type" value="Genomic_DNA"/>
</dbReference>
<gene>
    <name evidence="12" type="ORF">SAMN05660199_02934</name>
</gene>
<sequence length="345" mass="36155">MNPVPPGRHGAQAWLTVGGMRPDAGAWFEHRTTSATSLAEIDVPGLLAAKRRGGHRVSVVLPARNEAATVGGLVADLVARWVVDVPLVDEVVVMDSDSTDDTAAIARAAGAEVVATADVLPAQGSRPGKGEALWKSLAATTGDLVVFLDSDLLNDVSHYVPGLLTPLLTDRRVSYVKGCYTRPLSVDGQVRAAGGGRVTELTARPLINALWPELAGFVQPLGGEYAGRRSALEQVPFVSGYGVEVGLLVDLLQVCGLPGLAQVDLGTRVHSHQTDEALGVMAGQIVSTVLARAKRGSSDRHRAAPGGLLTQFAHDGEGFVPTSIPVAVDQRPPMIAVREYAERVA</sequence>
<comment type="catalytic activity">
    <reaction evidence="10">
        <text>an NDP-alpha-D-glucose + (2R)-3-phosphoglycerate = (2R)-2-O-(alpha-D-glucopyranosyl)-3-phospho-glycerate + a ribonucleoside 5'-diphosphate + H(+)</text>
        <dbReference type="Rhea" id="RHEA:47244"/>
        <dbReference type="ChEBI" id="CHEBI:15378"/>
        <dbReference type="ChEBI" id="CHEBI:57930"/>
        <dbReference type="ChEBI" id="CHEBI:58272"/>
        <dbReference type="ChEBI" id="CHEBI:62600"/>
        <dbReference type="ChEBI" id="CHEBI:76533"/>
        <dbReference type="EC" id="2.4.1.266"/>
    </reaction>
    <physiologicalReaction direction="left-to-right" evidence="10">
        <dbReference type="Rhea" id="RHEA:47245"/>
    </physiologicalReaction>
</comment>
<evidence type="ECO:0000256" key="5">
    <source>
        <dbReference type="ARBA" id="ARBA00022679"/>
    </source>
</evidence>
<dbReference type="Gene3D" id="3.90.550.10">
    <property type="entry name" value="Spore Coat Polysaccharide Biosynthesis Protein SpsA, Chain A"/>
    <property type="match status" value="1"/>
</dbReference>
<evidence type="ECO:0000313" key="13">
    <source>
        <dbReference type="Proteomes" id="UP000199088"/>
    </source>
</evidence>
<evidence type="ECO:0000256" key="9">
    <source>
        <dbReference type="ARBA" id="ARBA00048689"/>
    </source>
</evidence>
<dbReference type="InterPro" id="IPR001173">
    <property type="entry name" value="Glyco_trans_2-like"/>
</dbReference>
<evidence type="ECO:0000256" key="3">
    <source>
        <dbReference type="ARBA" id="ARBA00006739"/>
    </source>
</evidence>
<dbReference type="SUPFAM" id="SSF53448">
    <property type="entry name" value="Nucleotide-diphospho-sugar transferases"/>
    <property type="match status" value="1"/>
</dbReference>
<protein>
    <recommendedName>
        <fullName evidence="8">Glucosyl-3-phosphoglycerate synthase</fullName>
        <ecNumber evidence="7">2.4.1.266</ecNumber>
    </recommendedName>
</protein>
<feature type="domain" description="Glycosyltransferase 2-like" evidence="11">
    <location>
        <begin position="58"/>
        <end position="181"/>
    </location>
</feature>
<dbReference type="AlphaFoldDB" id="A0A1H0P1W5"/>
<organism evidence="12 13">
    <name type="scientific">Klenkia soli</name>
    <dbReference type="NCBI Taxonomy" id="1052260"/>
    <lineage>
        <taxon>Bacteria</taxon>
        <taxon>Bacillati</taxon>
        <taxon>Actinomycetota</taxon>
        <taxon>Actinomycetes</taxon>
        <taxon>Geodermatophilales</taxon>
        <taxon>Geodermatophilaceae</taxon>
        <taxon>Klenkia</taxon>
    </lineage>
</organism>
<evidence type="ECO:0000256" key="7">
    <source>
        <dbReference type="ARBA" id="ARBA00039022"/>
    </source>
</evidence>
<evidence type="ECO:0000313" key="12">
    <source>
        <dbReference type="EMBL" id="SDO98695.1"/>
    </source>
</evidence>
<dbReference type="EC" id="2.4.1.266" evidence="7"/>
<evidence type="ECO:0000256" key="10">
    <source>
        <dbReference type="ARBA" id="ARBA00048997"/>
    </source>
</evidence>
<keyword evidence="6" id="KW-0460">Magnesium</keyword>
<keyword evidence="5" id="KW-0808">Transferase</keyword>
<dbReference type="Pfam" id="PF00535">
    <property type="entry name" value="Glycos_transf_2"/>
    <property type="match status" value="1"/>
</dbReference>
<evidence type="ECO:0000256" key="2">
    <source>
        <dbReference type="ARBA" id="ARBA00001946"/>
    </source>
</evidence>
<evidence type="ECO:0000256" key="8">
    <source>
        <dbReference type="ARBA" id="ARBA00040894"/>
    </source>
</evidence>
<dbReference type="InterPro" id="IPR050256">
    <property type="entry name" value="Glycosyltransferase_2"/>
</dbReference>
<dbReference type="Proteomes" id="UP000199088">
    <property type="component" value="Unassembled WGS sequence"/>
</dbReference>
<dbReference type="NCBIfam" id="NF010496">
    <property type="entry name" value="PRK13915.1"/>
    <property type="match status" value="1"/>
</dbReference>
<comment type="cofactor">
    <cofactor evidence="1">
        <name>Mn(2+)</name>
        <dbReference type="ChEBI" id="CHEBI:29035"/>
    </cofactor>
</comment>